<keyword evidence="2" id="KW-0067">ATP-binding</keyword>
<evidence type="ECO:0000256" key="1">
    <source>
        <dbReference type="ARBA" id="ARBA00022741"/>
    </source>
</evidence>
<evidence type="ECO:0000313" key="5">
    <source>
        <dbReference type="EMBL" id="KAJ1954130.1"/>
    </source>
</evidence>
<evidence type="ECO:0000256" key="3">
    <source>
        <dbReference type="ARBA" id="ARBA00023186"/>
    </source>
</evidence>
<dbReference type="PANTHER" id="PTHR45639:SF3">
    <property type="entry name" value="HYPOXIA UP-REGULATED PROTEIN 1"/>
    <property type="match status" value="1"/>
</dbReference>
<name>A0A9W8AQ83_9FUNG</name>
<dbReference type="GO" id="GO:0140662">
    <property type="term" value="F:ATP-dependent protein folding chaperone"/>
    <property type="evidence" value="ECO:0007669"/>
    <property type="project" value="InterPro"/>
</dbReference>
<evidence type="ECO:0000313" key="6">
    <source>
        <dbReference type="Proteomes" id="UP001150925"/>
    </source>
</evidence>
<feature type="region of interest" description="Disordered" evidence="4">
    <location>
        <begin position="114"/>
        <end position="141"/>
    </location>
</feature>
<keyword evidence="3" id="KW-0143">Chaperone</keyword>
<gene>
    <name evidence="5" type="primary">LHS1_2</name>
    <name evidence="5" type="ORF">IWQ62_005832</name>
</gene>
<keyword evidence="1" id="KW-0547">Nucleotide-binding</keyword>
<protein>
    <submittedName>
        <fullName evidence="5">Lumenal Hsp70 protein</fullName>
    </submittedName>
</protein>
<accession>A0A9W8AQ83</accession>
<evidence type="ECO:0000256" key="2">
    <source>
        <dbReference type="ARBA" id="ARBA00022840"/>
    </source>
</evidence>
<evidence type="ECO:0000256" key="4">
    <source>
        <dbReference type="SAM" id="MobiDB-lite"/>
    </source>
</evidence>
<dbReference type="SUPFAM" id="SSF100934">
    <property type="entry name" value="Heat shock protein 70kD (HSP70), C-terminal subdomain"/>
    <property type="match status" value="1"/>
</dbReference>
<organism evidence="5 6">
    <name type="scientific">Dispira parvispora</name>
    <dbReference type="NCBI Taxonomy" id="1520584"/>
    <lineage>
        <taxon>Eukaryota</taxon>
        <taxon>Fungi</taxon>
        <taxon>Fungi incertae sedis</taxon>
        <taxon>Zoopagomycota</taxon>
        <taxon>Kickxellomycotina</taxon>
        <taxon>Dimargaritomycetes</taxon>
        <taxon>Dimargaritales</taxon>
        <taxon>Dimargaritaceae</taxon>
        <taxon>Dispira</taxon>
    </lineage>
</organism>
<feature type="non-terminal residue" evidence="5">
    <location>
        <position position="1"/>
    </location>
</feature>
<dbReference type="GO" id="GO:0005524">
    <property type="term" value="F:ATP binding"/>
    <property type="evidence" value="ECO:0007669"/>
    <property type="project" value="UniProtKB-KW"/>
</dbReference>
<feature type="region of interest" description="Disordered" evidence="4">
    <location>
        <begin position="361"/>
        <end position="399"/>
    </location>
</feature>
<dbReference type="InterPro" id="IPR013126">
    <property type="entry name" value="Hsp_70_fam"/>
</dbReference>
<dbReference type="PANTHER" id="PTHR45639">
    <property type="entry name" value="HSC70CB, ISOFORM G-RELATED"/>
    <property type="match status" value="1"/>
</dbReference>
<dbReference type="EMBL" id="JANBPY010002665">
    <property type="protein sequence ID" value="KAJ1954130.1"/>
    <property type="molecule type" value="Genomic_DNA"/>
</dbReference>
<keyword evidence="6" id="KW-1185">Reference proteome</keyword>
<dbReference type="Gene3D" id="2.60.34.10">
    <property type="entry name" value="Substrate Binding Domain Of DNAk, Chain A, domain 1"/>
    <property type="match status" value="1"/>
</dbReference>
<comment type="caution">
    <text evidence="5">The sequence shown here is derived from an EMBL/GenBank/DDBJ whole genome shotgun (WGS) entry which is preliminary data.</text>
</comment>
<dbReference type="InterPro" id="IPR029047">
    <property type="entry name" value="HSP70_peptide-bd_sf"/>
</dbReference>
<dbReference type="InterPro" id="IPR029048">
    <property type="entry name" value="HSP70_C_sf"/>
</dbReference>
<dbReference type="AlphaFoldDB" id="A0A9W8AQ83"/>
<dbReference type="OrthoDB" id="5587466at2759"/>
<dbReference type="GO" id="GO:0030968">
    <property type="term" value="P:endoplasmic reticulum unfolded protein response"/>
    <property type="evidence" value="ECO:0007669"/>
    <property type="project" value="TreeGrafter"/>
</dbReference>
<reference evidence="5" key="1">
    <citation type="submission" date="2022-07" db="EMBL/GenBank/DDBJ databases">
        <title>Phylogenomic reconstructions and comparative analyses of Kickxellomycotina fungi.</title>
        <authorList>
            <person name="Reynolds N.K."/>
            <person name="Stajich J.E."/>
            <person name="Barry K."/>
            <person name="Grigoriev I.V."/>
            <person name="Crous P."/>
            <person name="Smith M.E."/>
        </authorList>
    </citation>
    <scope>NUCLEOTIDE SEQUENCE</scope>
    <source>
        <strain evidence="5">RSA 1196</strain>
    </source>
</reference>
<feature type="compositionally biased region" description="Low complexity" evidence="4">
    <location>
        <begin position="119"/>
        <end position="141"/>
    </location>
</feature>
<sequence length="399" mass="44425">KLILRDMAPYPVEVSTDTVERTIVFPAGSEVNSRKAFSFRHQKDFQALVSYPVDQNLPFSELSRVSVTGLSKAAGQYSPEDLGQPLPKVRLSLVMTESGLVSLAKAEAAFNVTNKETESTSTATETTEMTTTTTTSSADATPSSPFKIVKVALDTHVEPLGVPAMSPTAKTTARTRFAEMDKDDRLRRERSEAINNFEKLLFFVIDTMEEAPYTTYITPEALEALVAEAHTHTEWLDEEKETATTAVFTEKLAIFKKKVDEVQFRKEEHEHRPVMIEKLESAVDAAKTLLTSYFAKYSPEELESVRKELDHVKNQVEQTATWLQDMVTKQESVALTETPVLLSKDLKSHLNLVQIATKKLTSRKVRKPVTATSTADEQEQTSSSSGDAEQDSSAKHEEL</sequence>
<dbReference type="Gene3D" id="1.20.1270.10">
    <property type="match status" value="1"/>
</dbReference>
<dbReference type="Proteomes" id="UP001150925">
    <property type="component" value="Unassembled WGS sequence"/>
</dbReference>
<dbReference type="GO" id="GO:0034663">
    <property type="term" value="C:endoplasmic reticulum chaperone complex"/>
    <property type="evidence" value="ECO:0007669"/>
    <property type="project" value="TreeGrafter"/>
</dbReference>
<proteinExistence type="predicted"/>